<dbReference type="Proteomes" id="UP000054911">
    <property type="component" value="Unassembled WGS sequence"/>
</dbReference>
<evidence type="ECO:0000313" key="6">
    <source>
        <dbReference type="Proteomes" id="UP000054911"/>
    </source>
</evidence>
<sequence length="231" mass="26147">MAQARTAEAISKAREKSTDTVYQALRERILSNDLRPGTQMLEQELVEMFGVSRTPVREALIRLQNEHLVQIIPRHGVRVRNISMADIEEVFQVQTSLEATAAAAIAARKPGARELKALEKACIEMDRAFAKQDRDAWSIAREAFYARLIELSDNPRLTQIVGECSDQLRRVRELTLRLIDLDESQAQALRAIVEALRQGDASSAQALCRNDRARNLQTQIEALQRFRVLDV</sequence>
<dbReference type="SUPFAM" id="SSF46785">
    <property type="entry name" value="Winged helix' DNA-binding domain"/>
    <property type="match status" value="1"/>
</dbReference>
<dbReference type="Gene3D" id="1.20.120.530">
    <property type="entry name" value="GntR ligand-binding domain-like"/>
    <property type="match status" value="1"/>
</dbReference>
<dbReference type="PRINTS" id="PR00035">
    <property type="entry name" value="HTHGNTR"/>
</dbReference>
<reference evidence="5" key="1">
    <citation type="submission" date="2016-01" db="EMBL/GenBank/DDBJ databases">
        <authorList>
            <person name="Peeters C."/>
        </authorList>
    </citation>
    <scope>NUCLEOTIDE SEQUENCE [LARGE SCALE GENOMIC DNA]</scope>
    <source>
        <strain evidence="5">LMG 29323</strain>
    </source>
</reference>
<keyword evidence="3" id="KW-0804">Transcription</keyword>
<dbReference type="GO" id="GO:0003700">
    <property type="term" value="F:DNA-binding transcription factor activity"/>
    <property type="evidence" value="ECO:0007669"/>
    <property type="project" value="InterPro"/>
</dbReference>
<dbReference type="PANTHER" id="PTHR43537:SF49">
    <property type="entry name" value="TRANSCRIPTIONAL REGULATORY PROTEIN"/>
    <property type="match status" value="1"/>
</dbReference>
<dbReference type="Pfam" id="PF07729">
    <property type="entry name" value="FCD"/>
    <property type="match status" value="1"/>
</dbReference>
<dbReference type="Pfam" id="PF00392">
    <property type="entry name" value="GntR"/>
    <property type="match status" value="1"/>
</dbReference>
<keyword evidence="1" id="KW-0805">Transcription regulation</keyword>
<name>A0A157ZXP9_9BURK</name>
<evidence type="ECO:0000256" key="1">
    <source>
        <dbReference type="ARBA" id="ARBA00023015"/>
    </source>
</evidence>
<organism evidence="5 6">
    <name type="scientific">Caballeronia pedi</name>
    <dbReference type="NCBI Taxonomy" id="1777141"/>
    <lineage>
        <taxon>Bacteria</taxon>
        <taxon>Pseudomonadati</taxon>
        <taxon>Pseudomonadota</taxon>
        <taxon>Betaproteobacteria</taxon>
        <taxon>Burkholderiales</taxon>
        <taxon>Burkholderiaceae</taxon>
        <taxon>Caballeronia</taxon>
    </lineage>
</organism>
<dbReference type="InterPro" id="IPR011711">
    <property type="entry name" value="GntR_C"/>
</dbReference>
<dbReference type="InterPro" id="IPR036390">
    <property type="entry name" value="WH_DNA-bd_sf"/>
</dbReference>
<protein>
    <submittedName>
        <fullName evidence="5">GntR family transcriptional regulator</fullName>
    </submittedName>
</protein>
<feature type="domain" description="HTH gntR-type" evidence="4">
    <location>
        <begin position="15"/>
        <end position="82"/>
    </location>
</feature>
<dbReference type="SMART" id="SM00895">
    <property type="entry name" value="FCD"/>
    <property type="match status" value="1"/>
</dbReference>
<dbReference type="GO" id="GO:0003677">
    <property type="term" value="F:DNA binding"/>
    <property type="evidence" value="ECO:0007669"/>
    <property type="project" value="UniProtKB-KW"/>
</dbReference>
<evidence type="ECO:0000256" key="2">
    <source>
        <dbReference type="ARBA" id="ARBA00023125"/>
    </source>
</evidence>
<evidence type="ECO:0000256" key="3">
    <source>
        <dbReference type="ARBA" id="ARBA00023163"/>
    </source>
</evidence>
<dbReference type="SMART" id="SM00345">
    <property type="entry name" value="HTH_GNTR"/>
    <property type="match status" value="1"/>
</dbReference>
<accession>A0A157ZXP9</accession>
<dbReference type="InterPro" id="IPR036388">
    <property type="entry name" value="WH-like_DNA-bd_sf"/>
</dbReference>
<dbReference type="AlphaFoldDB" id="A0A157ZXP9"/>
<keyword evidence="6" id="KW-1185">Reference proteome</keyword>
<proteinExistence type="predicted"/>
<dbReference type="EMBL" id="FCOE02000003">
    <property type="protein sequence ID" value="SAK49677.1"/>
    <property type="molecule type" value="Genomic_DNA"/>
</dbReference>
<keyword evidence="2" id="KW-0238">DNA-binding</keyword>
<dbReference type="RefSeq" id="WP_244206426.1">
    <property type="nucleotide sequence ID" value="NZ_FCOE02000003.1"/>
</dbReference>
<comment type="caution">
    <text evidence="5">The sequence shown here is derived from an EMBL/GenBank/DDBJ whole genome shotgun (WGS) entry which is preliminary data.</text>
</comment>
<gene>
    <name evidence="5" type="ORF">AWB80_01378</name>
</gene>
<evidence type="ECO:0000259" key="4">
    <source>
        <dbReference type="PROSITE" id="PS50949"/>
    </source>
</evidence>
<dbReference type="SUPFAM" id="SSF48008">
    <property type="entry name" value="GntR ligand-binding domain-like"/>
    <property type="match status" value="1"/>
</dbReference>
<evidence type="ECO:0000313" key="5">
    <source>
        <dbReference type="EMBL" id="SAK49677.1"/>
    </source>
</evidence>
<dbReference type="Gene3D" id="1.10.10.10">
    <property type="entry name" value="Winged helix-like DNA-binding domain superfamily/Winged helix DNA-binding domain"/>
    <property type="match status" value="1"/>
</dbReference>
<dbReference type="InterPro" id="IPR008920">
    <property type="entry name" value="TF_FadR/GntR_C"/>
</dbReference>
<dbReference type="CDD" id="cd07377">
    <property type="entry name" value="WHTH_GntR"/>
    <property type="match status" value="1"/>
</dbReference>
<dbReference type="InterPro" id="IPR000524">
    <property type="entry name" value="Tscrpt_reg_HTH_GntR"/>
</dbReference>
<dbReference type="PANTHER" id="PTHR43537">
    <property type="entry name" value="TRANSCRIPTIONAL REGULATOR, GNTR FAMILY"/>
    <property type="match status" value="1"/>
</dbReference>
<dbReference type="PROSITE" id="PS50949">
    <property type="entry name" value="HTH_GNTR"/>
    <property type="match status" value="1"/>
</dbReference>
<dbReference type="STRING" id="1777141.AWB80_01378"/>